<dbReference type="Proteomes" id="UP001140091">
    <property type="component" value="Unassembled WGS sequence"/>
</dbReference>
<dbReference type="OrthoDB" id="3232644at2759"/>
<proteinExistence type="predicted"/>
<sequence length="422" mass="48152">MCPDGKLEESLEALLELPLELWIDILRLAGQVPDPLEYPLVIHPACSSNILSSYARKRYRDALATKKHILGVCRQWYALTIPFLYEHIVIENLDTMQRILAVVDGLPTIREPDDTQKLGCFIKRLDLVVPELQWTGNGDSTYPYSLAPQLCKLAPNLITLNTSSTGDARSFPLSNVISPRLEYLYWINTFRLPVSQWVTFMDAHPRLKFIDPPFFSSSSSDCEGYQAPWRTTQWPSLRELVLHQDRQSSFWASDFPPGAFPNLQKIEFTYRTMSSHLKEVLSVHGAALTSLHLHFGDLDFAVMFPVLETMATYCPHLDELMVSFAYLPLKQDVDLPPTRSKTRIVPRITILALQHNGEQYKDFGACALLWVNICPTIKTIRIFDETNVIQLKEQSEGMVEEFLKNCTSRLISVEDNFGNLLN</sequence>
<dbReference type="AlphaFoldDB" id="A0A9W8J145"/>
<dbReference type="Gene3D" id="3.80.10.10">
    <property type="entry name" value="Ribonuclease Inhibitor"/>
    <property type="match status" value="1"/>
</dbReference>
<dbReference type="SUPFAM" id="SSF52047">
    <property type="entry name" value="RNI-like"/>
    <property type="match status" value="1"/>
</dbReference>
<name>A0A9W8J145_9AGAR</name>
<gene>
    <name evidence="1" type="ORF">H1R20_g10014</name>
</gene>
<protein>
    <submittedName>
        <fullName evidence="1">Uncharacterized protein</fullName>
    </submittedName>
</protein>
<keyword evidence="2" id="KW-1185">Reference proteome</keyword>
<organism evidence="1 2">
    <name type="scientific">Candolleomyces eurysporus</name>
    <dbReference type="NCBI Taxonomy" id="2828524"/>
    <lineage>
        <taxon>Eukaryota</taxon>
        <taxon>Fungi</taxon>
        <taxon>Dikarya</taxon>
        <taxon>Basidiomycota</taxon>
        <taxon>Agaricomycotina</taxon>
        <taxon>Agaricomycetes</taxon>
        <taxon>Agaricomycetidae</taxon>
        <taxon>Agaricales</taxon>
        <taxon>Agaricineae</taxon>
        <taxon>Psathyrellaceae</taxon>
        <taxon>Candolleomyces</taxon>
    </lineage>
</organism>
<dbReference type="EMBL" id="JANBPK010001038">
    <property type="protein sequence ID" value="KAJ2927116.1"/>
    <property type="molecule type" value="Genomic_DNA"/>
</dbReference>
<evidence type="ECO:0000313" key="1">
    <source>
        <dbReference type="EMBL" id="KAJ2927116.1"/>
    </source>
</evidence>
<reference evidence="1" key="1">
    <citation type="submission" date="2022-06" db="EMBL/GenBank/DDBJ databases">
        <title>Genome Sequence of Candolleomyces eurysporus.</title>
        <authorList>
            <person name="Buettner E."/>
        </authorList>
    </citation>
    <scope>NUCLEOTIDE SEQUENCE</scope>
    <source>
        <strain evidence="1">VTCC 930004</strain>
    </source>
</reference>
<evidence type="ECO:0000313" key="2">
    <source>
        <dbReference type="Proteomes" id="UP001140091"/>
    </source>
</evidence>
<accession>A0A9W8J145</accession>
<comment type="caution">
    <text evidence="1">The sequence shown here is derived from an EMBL/GenBank/DDBJ whole genome shotgun (WGS) entry which is preliminary data.</text>
</comment>
<dbReference type="InterPro" id="IPR032675">
    <property type="entry name" value="LRR_dom_sf"/>
</dbReference>
<feature type="non-terminal residue" evidence="1">
    <location>
        <position position="422"/>
    </location>
</feature>